<comment type="similarity">
    <text evidence="2">Belongs to the TacA antitoxin family.</text>
</comment>
<sequence length="96" mass="10891">MAAATKKERLEFRVSSDMKADIETAAQLTRVSASQFIADSAYERAQAVISEHSRITLTDDAWNAMRLALDNPPAPNERFSRAVERMNEDSTWKWES</sequence>
<gene>
    <name evidence="3" type="ORF">QU24_13950</name>
</gene>
<proteinExistence type="inferred from homology"/>
<dbReference type="PANTHER" id="PTHR35401:SF2">
    <property type="entry name" value="ABC-TYPE TRANSPORT SYSTEM"/>
    <property type="match status" value="1"/>
</dbReference>
<dbReference type="Gene3D" id="1.20.5.780">
    <property type="entry name" value="Single helix bin"/>
    <property type="match status" value="1"/>
</dbReference>
<dbReference type="SUPFAM" id="SSF47598">
    <property type="entry name" value="Ribbon-helix-helix"/>
    <property type="match status" value="1"/>
</dbReference>
<evidence type="ECO:0000313" key="4">
    <source>
        <dbReference type="Proteomes" id="UP000030853"/>
    </source>
</evidence>
<evidence type="ECO:0000256" key="1">
    <source>
        <dbReference type="ARBA" id="ARBA00022649"/>
    </source>
</evidence>
<organism evidence="3 4">
    <name type="scientific">Pantoea rodasii</name>
    <dbReference type="NCBI Taxonomy" id="1076549"/>
    <lineage>
        <taxon>Bacteria</taxon>
        <taxon>Pseudomonadati</taxon>
        <taxon>Pseudomonadota</taxon>
        <taxon>Gammaproteobacteria</taxon>
        <taxon>Enterobacterales</taxon>
        <taxon>Erwiniaceae</taxon>
        <taxon>Pantoea</taxon>
    </lineage>
</organism>
<dbReference type="AlphaFoldDB" id="A0A0B1R8P3"/>
<protein>
    <submittedName>
        <fullName evidence="3">Toxin-antitoxin system, antitoxin component</fullName>
    </submittedName>
</protein>
<dbReference type="GO" id="GO:0006355">
    <property type="term" value="P:regulation of DNA-templated transcription"/>
    <property type="evidence" value="ECO:0007669"/>
    <property type="project" value="InterPro"/>
</dbReference>
<evidence type="ECO:0000256" key="2">
    <source>
        <dbReference type="ARBA" id="ARBA00049988"/>
    </source>
</evidence>
<dbReference type="RefSeq" id="WP_039332119.1">
    <property type="nucleotide sequence ID" value="NZ_JTJJ01000048.1"/>
</dbReference>
<dbReference type="InterPro" id="IPR014795">
    <property type="entry name" value="TacA_1-like"/>
</dbReference>
<dbReference type="PANTHER" id="PTHR35401">
    <property type="entry name" value="COPG FAMILY HELIX-TURN-HELIX PROTEIN-RELATED-RELATED"/>
    <property type="match status" value="1"/>
</dbReference>
<dbReference type="Pfam" id="PF08681">
    <property type="entry name" value="TacA1"/>
    <property type="match status" value="1"/>
</dbReference>
<keyword evidence="1" id="KW-1277">Toxin-antitoxin system</keyword>
<name>A0A0B1R8P3_9GAMM</name>
<dbReference type="Proteomes" id="UP000030853">
    <property type="component" value="Unassembled WGS sequence"/>
</dbReference>
<dbReference type="InterPro" id="IPR010985">
    <property type="entry name" value="Ribbon_hlx_hlx"/>
</dbReference>
<evidence type="ECO:0000313" key="3">
    <source>
        <dbReference type="EMBL" id="KHJ67475.1"/>
    </source>
</evidence>
<dbReference type="EMBL" id="JTJJ01000048">
    <property type="protein sequence ID" value="KHJ67475.1"/>
    <property type="molecule type" value="Genomic_DNA"/>
</dbReference>
<reference evidence="3 4" key="1">
    <citation type="submission" date="2014-11" db="EMBL/GenBank/DDBJ databases">
        <title>Genome sequencing of Pantoea rodasii ND03.</title>
        <authorList>
            <person name="Muhamad Yunos N.Y."/>
            <person name="Chan K.-G."/>
        </authorList>
    </citation>
    <scope>NUCLEOTIDE SEQUENCE [LARGE SCALE GENOMIC DNA]</scope>
    <source>
        <strain evidence="3 4">ND03</strain>
    </source>
</reference>
<comment type="caution">
    <text evidence="3">The sequence shown here is derived from an EMBL/GenBank/DDBJ whole genome shotgun (WGS) entry which is preliminary data.</text>
</comment>
<accession>A0A0B1R8P3</accession>